<proteinExistence type="predicted"/>
<dbReference type="EMBL" id="BAABJE010000017">
    <property type="protein sequence ID" value="GAA4802853.1"/>
    <property type="molecule type" value="Genomic_DNA"/>
</dbReference>
<dbReference type="PROSITE" id="PS51257">
    <property type="entry name" value="PROKAR_LIPOPROTEIN"/>
    <property type="match status" value="1"/>
</dbReference>
<gene>
    <name evidence="2" type="ORF">GCM10023307_32020</name>
</gene>
<evidence type="ECO:0000313" key="2">
    <source>
        <dbReference type="EMBL" id="GAA4802853.1"/>
    </source>
</evidence>
<feature type="transmembrane region" description="Helical" evidence="1">
    <location>
        <begin position="116"/>
        <end position="138"/>
    </location>
</feature>
<evidence type="ECO:0008006" key="4">
    <source>
        <dbReference type="Google" id="ProtNLM"/>
    </source>
</evidence>
<sequence length="176" mass="18772">MSASLQRNAAASKSVYQTALVAASWCGLVGVVVSCIAWLWAPSLQSLLALQRMDAYKQATGYVLVGLLGFDLSLALIKRRLIGGRAQRTLQLAHRILGLTMLAMLVLHAGFAHAGFLHATFAVTMLVVVAGALLNLLPAHRLGSWGQWTTAIHIGAGCLLAALALMHLYFVYTYAG</sequence>
<reference evidence="3" key="1">
    <citation type="journal article" date="2019" name="Int. J. Syst. Evol. Microbiol.">
        <title>The Global Catalogue of Microorganisms (GCM) 10K type strain sequencing project: providing services to taxonomists for standard genome sequencing and annotation.</title>
        <authorList>
            <consortium name="The Broad Institute Genomics Platform"/>
            <consortium name="The Broad Institute Genome Sequencing Center for Infectious Disease"/>
            <person name="Wu L."/>
            <person name="Ma J."/>
        </authorList>
    </citation>
    <scope>NUCLEOTIDE SEQUENCE [LARGE SCALE GENOMIC DNA]</scope>
    <source>
        <strain evidence="3">JCM 18204</strain>
    </source>
</reference>
<feature type="transmembrane region" description="Helical" evidence="1">
    <location>
        <begin position="150"/>
        <end position="172"/>
    </location>
</feature>
<comment type="caution">
    <text evidence="2">The sequence shown here is derived from an EMBL/GenBank/DDBJ whole genome shotgun (WGS) entry which is preliminary data.</text>
</comment>
<feature type="transmembrane region" description="Helical" evidence="1">
    <location>
        <begin position="20"/>
        <end position="40"/>
    </location>
</feature>
<keyword evidence="1" id="KW-1133">Transmembrane helix</keyword>
<feature type="transmembrane region" description="Helical" evidence="1">
    <location>
        <begin position="60"/>
        <end position="77"/>
    </location>
</feature>
<dbReference type="RefSeq" id="WP_345304355.1">
    <property type="nucleotide sequence ID" value="NZ_BAABJE010000017.1"/>
</dbReference>
<evidence type="ECO:0000256" key="1">
    <source>
        <dbReference type="SAM" id="Phobius"/>
    </source>
</evidence>
<protein>
    <recommendedName>
        <fullName evidence="4">DUF4149 domain-containing protein</fullName>
    </recommendedName>
</protein>
<keyword evidence="1" id="KW-0472">Membrane</keyword>
<name>A0ABP9C4E7_9GAMM</name>
<accession>A0ABP9C4E7</accession>
<dbReference type="Proteomes" id="UP001499959">
    <property type="component" value="Unassembled WGS sequence"/>
</dbReference>
<feature type="transmembrane region" description="Helical" evidence="1">
    <location>
        <begin position="89"/>
        <end position="110"/>
    </location>
</feature>
<keyword evidence="3" id="KW-1185">Reference proteome</keyword>
<organism evidence="2 3">
    <name type="scientific">Lysobacter hankyongensis</name>
    <dbReference type="NCBI Taxonomy" id="1176535"/>
    <lineage>
        <taxon>Bacteria</taxon>
        <taxon>Pseudomonadati</taxon>
        <taxon>Pseudomonadota</taxon>
        <taxon>Gammaproteobacteria</taxon>
        <taxon>Lysobacterales</taxon>
        <taxon>Lysobacteraceae</taxon>
        <taxon>Lysobacter</taxon>
    </lineage>
</organism>
<keyword evidence="1" id="KW-0812">Transmembrane</keyword>
<evidence type="ECO:0000313" key="3">
    <source>
        <dbReference type="Proteomes" id="UP001499959"/>
    </source>
</evidence>